<sequence length="429" mass="47788">MVKSCSSVGSKKVWKRPSESRVGYRFWVSDKAKQKFESFHLKGTDLIERDVHINGLDFIGVLTQFRQRGWLTVCSGNVPARPVLVKEFFANVTGVDVENQSFTTRVRGVDLEFSIETVCNLTGLPIVQHPQWPLSPDLMPRASEVQRELTGGVYTKLPKIKQGDLAPHYRLLNKIVCAFIDPSDNISHVYSDRSMLLYGIGRGYSFDLATKIWEDVYQYTHHPPGTAALPYISLLTRFMLLNNVPIINGEPTTALKAPVTRLTLKHSTAHVYKSAYMPRHIPLPKYPHVEPAYPAIFAPADHIPVWLQPDPPTESAIPPSATTQTPSSPIAQPPNDLMVFLIKQFELVNGRLDGFALRLEGFTFRLDALASNLISLSQAVVAGNKYPGEANAASEDADEESENDTEESEDEDVDGFEDADCDMSDDAWS</sequence>
<evidence type="ECO:0000313" key="2">
    <source>
        <dbReference type="Proteomes" id="UP000828048"/>
    </source>
</evidence>
<comment type="caution">
    <text evidence="1">The sequence shown here is derived from an EMBL/GenBank/DDBJ whole genome shotgun (WGS) entry which is preliminary data.</text>
</comment>
<evidence type="ECO:0000313" key="1">
    <source>
        <dbReference type="EMBL" id="KAH7846114.1"/>
    </source>
</evidence>
<accession>A0ACB7XXU8</accession>
<name>A0ACB7XXU8_9ERIC</name>
<keyword evidence="2" id="KW-1185">Reference proteome</keyword>
<protein>
    <submittedName>
        <fullName evidence="1">Uncharacterized protein</fullName>
    </submittedName>
</protein>
<organism evidence="1 2">
    <name type="scientific">Vaccinium darrowii</name>
    <dbReference type="NCBI Taxonomy" id="229202"/>
    <lineage>
        <taxon>Eukaryota</taxon>
        <taxon>Viridiplantae</taxon>
        <taxon>Streptophyta</taxon>
        <taxon>Embryophyta</taxon>
        <taxon>Tracheophyta</taxon>
        <taxon>Spermatophyta</taxon>
        <taxon>Magnoliopsida</taxon>
        <taxon>eudicotyledons</taxon>
        <taxon>Gunneridae</taxon>
        <taxon>Pentapetalae</taxon>
        <taxon>asterids</taxon>
        <taxon>Ericales</taxon>
        <taxon>Ericaceae</taxon>
        <taxon>Vaccinioideae</taxon>
        <taxon>Vaccinieae</taxon>
        <taxon>Vaccinium</taxon>
    </lineage>
</organism>
<gene>
    <name evidence="1" type="ORF">Vadar_010128</name>
</gene>
<proteinExistence type="predicted"/>
<dbReference type="Proteomes" id="UP000828048">
    <property type="component" value="Chromosome 5"/>
</dbReference>
<dbReference type="EMBL" id="CM037155">
    <property type="protein sequence ID" value="KAH7846114.1"/>
    <property type="molecule type" value="Genomic_DNA"/>
</dbReference>
<reference evidence="1 2" key="1">
    <citation type="journal article" date="2021" name="Hortic Res">
        <title>High-quality reference genome and annotation aids understanding of berry development for evergreen blueberry (Vaccinium darrowii).</title>
        <authorList>
            <person name="Yu J."/>
            <person name="Hulse-Kemp A.M."/>
            <person name="Babiker E."/>
            <person name="Staton M."/>
        </authorList>
    </citation>
    <scope>NUCLEOTIDE SEQUENCE [LARGE SCALE GENOMIC DNA]</scope>
    <source>
        <strain evidence="2">cv. NJ 8807/NJ 8810</strain>
        <tissue evidence="1">Young leaf</tissue>
    </source>
</reference>